<feature type="transmembrane region" description="Helical" evidence="7">
    <location>
        <begin position="301"/>
        <end position="321"/>
    </location>
</feature>
<dbReference type="GO" id="GO:0070782">
    <property type="term" value="P:phosphatidylserine exposure on apoptotic cell surface"/>
    <property type="evidence" value="ECO:0007669"/>
    <property type="project" value="TreeGrafter"/>
</dbReference>
<dbReference type="InterPro" id="IPR050895">
    <property type="entry name" value="XK-related_scramblase"/>
</dbReference>
<feature type="transmembrane region" description="Helical" evidence="7">
    <location>
        <begin position="327"/>
        <end position="345"/>
    </location>
</feature>
<comment type="subcellular location">
    <subcellularLocation>
        <location evidence="1">Cell membrane</location>
        <topology evidence="1">Multi-pass membrane protein</topology>
    </subcellularLocation>
    <subcellularLocation>
        <location evidence="7">Membrane</location>
        <topology evidence="7">Multi-pass membrane protein</topology>
    </subcellularLocation>
</comment>
<accession>A0A8X6IS34</accession>
<keyword evidence="4 7" id="KW-0812">Transmembrane</keyword>
<dbReference type="GO" id="GO:0005886">
    <property type="term" value="C:plasma membrane"/>
    <property type="evidence" value="ECO:0007669"/>
    <property type="project" value="UniProtKB-SubCell"/>
</dbReference>
<comment type="similarity">
    <text evidence="2 7">Belongs to the XK family.</text>
</comment>
<evidence type="ECO:0000256" key="7">
    <source>
        <dbReference type="RuleBase" id="RU910716"/>
    </source>
</evidence>
<dbReference type="InterPro" id="IPR018629">
    <property type="entry name" value="XK-rel"/>
</dbReference>
<feature type="transmembrane region" description="Helical" evidence="7">
    <location>
        <begin position="227"/>
        <end position="248"/>
    </location>
</feature>
<dbReference type="GO" id="GO:1902742">
    <property type="term" value="P:apoptotic process involved in development"/>
    <property type="evidence" value="ECO:0007669"/>
    <property type="project" value="TreeGrafter"/>
</dbReference>
<evidence type="ECO:0000313" key="8">
    <source>
        <dbReference type="EMBL" id="GFS55436.1"/>
    </source>
</evidence>
<evidence type="ECO:0000313" key="9">
    <source>
        <dbReference type="Proteomes" id="UP000886998"/>
    </source>
</evidence>
<evidence type="ECO:0000256" key="5">
    <source>
        <dbReference type="ARBA" id="ARBA00022989"/>
    </source>
</evidence>
<name>A0A8X6IS34_9ARAC</name>
<keyword evidence="9" id="KW-1185">Reference proteome</keyword>
<dbReference type="Proteomes" id="UP000886998">
    <property type="component" value="Unassembled WGS sequence"/>
</dbReference>
<feature type="transmembrane region" description="Helical" evidence="7">
    <location>
        <begin position="101"/>
        <end position="126"/>
    </location>
</feature>
<dbReference type="EMBL" id="BMAV01027031">
    <property type="protein sequence ID" value="GFS55436.1"/>
    <property type="molecule type" value="Genomic_DNA"/>
</dbReference>
<keyword evidence="5 7" id="KW-1133">Transmembrane helix</keyword>
<sequence>MQELETAVNLGISKIHLKMNIQQESPDHIEYIRTEPECKSWNNEEIEELNSSLKICCIPLPRRLFLFVKYIAPTLILLFSFAADIFSGVAVAVRHYRDNHIWWFSFTVVFICAPAVMFIAHAILQTITNPEVHLKKKLLWILLYIFTGAGLLLWPLWGYVKKLIYAIRAFTDEENSTVHLERFHSTGAVTDNMHKMLKAFLQSAPQLLLQMYILISSTPGHQDQLTMIAEVVSIIFSLNSLTIVIVHFEVNSKHHPSRTATPEQSQEVSDLCCVIVEYLWWMCSITARVLALAFFASVFKIWVFVICAIHAATISTCLIFNHPSYSVNNFIIAIFMGLVYIFCFVEYKVDFGMLGRVVGLYTLYYAFTFSQNACMVLSAYFLSSGYYHLPVVIFHFVLFFLGIIFMLFYLGLLRPFYLYLLKKARPPPVE</sequence>
<evidence type="ECO:0000256" key="2">
    <source>
        <dbReference type="ARBA" id="ARBA00008789"/>
    </source>
</evidence>
<feature type="transmembrane region" description="Helical" evidence="7">
    <location>
        <begin position="199"/>
        <end position="215"/>
    </location>
</feature>
<dbReference type="PANTHER" id="PTHR16024:SF10">
    <property type="entry name" value="XK-RELATED PROTEIN"/>
    <property type="match status" value="1"/>
</dbReference>
<comment type="caution">
    <text evidence="8">The sequence shown here is derived from an EMBL/GenBank/DDBJ whole genome shotgun (WGS) entry which is preliminary data.</text>
</comment>
<feature type="transmembrane region" description="Helical" evidence="7">
    <location>
        <begin position="387"/>
        <end position="413"/>
    </location>
</feature>
<feature type="transmembrane region" description="Helical" evidence="7">
    <location>
        <begin position="138"/>
        <end position="157"/>
    </location>
</feature>
<feature type="transmembrane region" description="Helical" evidence="7">
    <location>
        <begin position="70"/>
        <end position="95"/>
    </location>
</feature>
<dbReference type="AlphaFoldDB" id="A0A8X6IS34"/>
<dbReference type="PANTHER" id="PTHR16024">
    <property type="entry name" value="XK-RELATED PROTEIN"/>
    <property type="match status" value="1"/>
</dbReference>
<evidence type="ECO:0000256" key="6">
    <source>
        <dbReference type="ARBA" id="ARBA00023136"/>
    </source>
</evidence>
<keyword evidence="6 7" id="KW-0472">Membrane</keyword>
<dbReference type="GO" id="GO:0043652">
    <property type="term" value="P:engulfment of apoptotic cell"/>
    <property type="evidence" value="ECO:0007669"/>
    <property type="project" value="TreeGrafter"/>
</dbReference>
<organism evidence="8 9">
    <name type="scientific">Trichonephila inaurata madagascariensis</name>
    <dbReference type="NCBI Taxonomy" id="2747483"/>
    <lineage>
        <taxon>Eukaryota</taxon>
        <taxon>Metazoa</taxon>
        <taxon>Ecdysozoa</taxon>
        <taxon>Arthropoda</taxon>
        <taxon>Chelicerata</taxon>
        <taxon>Arachnida</taxon>
        <taxon>Araneae</taxon>
        <taxon>Araneomorphae</taxon>
        <taxon>Entelegynae</taxon>
        <taxon>Araneoidea</taxon>
        <taxon>Nephilidae</taxon>
        <taxon>Trichonephila</taxon>
        <taxon>Trichonephila inaurata</taxon>
    </lineage>
</organism>
<evidence type="ECO:0000256" key="1">
    <source>
        <dbReference type="ARBA" id="ARBA00004651"/>
    </source>
</evidence>
<evidence type="ECO:0000256" key="4">
    <source>
        <dbReference type="ARBA" id="ARBA00022692"/>
    </source>
</evidence>
<dbReference type="OrthoDB" id="8190653at2759"/>
<evidence type="ECO:0000256" key="3">
    <source>
        <dbReference type="ARBA" id="ARBA00022475"/>
    </source>
</evidence>
<gene>
    <name evidence="8" type="primary">NCL1_20451</name>
    <name evidence="8" type="ORF">TNIN_197931</name>
</gene>
<dbReference type="Pfam" id="PF09815">
    <property type="entry name" value="XK-related"/>
    <property type="match status" value="1"/>
</dbReference>
<reference evidence="8" key="1">
    <citation type="submission" date="2020-08" db="EMBL/GenBank/DDBJ databases">
        <title>Multicomponent nature underlies the extraordinary mechanical properties of spider dragline silk.</title>
        <authorList>
            <person name="Kono N."/>
            <person name="Nakamura H."/>
            <person name="Mori M."/>
            <person name="Yoshida Y."/>
            <person name="Ohtoshi R."/>
            <person name="Malay A.D."/>
            <person name="Moran D.A.P."/>
            <person name="Tomita M."/>
            <person name="Numata K."/>
            <person name="Arakawa K."/>
        </authorList>
    </citation>
    <scope>NUCLEOTIDE SEQUENCE</scope>
</reference>
<feature type="transmembrane region" description="Helical" evidence="7">
    <location>
        <begin position="357"/>
        <end position="381"/>
    </location>
</feature>
<proteinExistence type="inferred from homology"/>
<keyword evidence="3" id="KW-1003">Cell membrane</keyword>
<protein>
    <recommendedName>
        <fullName evidence="7">XK-related protein</fullName>
    </recommendedName>
</protein>